<evidence type="ECO:0000313" key="4">
    <source>
        <dbReference type="Proteomes" id="UP000187151"/>
    </source>
</evidence>
<dbReference type="InterPro" id="IPR036736">
    <property type="entry name" value="ACP-like_sf"/>
</dbReference>
<dbReference type="PROSITE" id="PS50075">
    <property type="entry name" value="CARRIER"/>
    <property type="match status" value="1"/>
</dbReference>
<dbReference type="SUPFAM" id="SSF47336">
    <property type="entry name" value="ACP-like"/>
    <property type="match status" value="1"/>
</dbReference>
<dbReference type="Gene3D" id="1.10.1200.10">
    <property type="entry name" value="ACP-like"/>
    <property type="match status" value="1"/>
</dbReference>
<gene>
    <name evidence="3" type="ORF">AVW11_20645</name>
</gene>
<dbReference type="EMBL" id="MQUR01000049">
    <property type="protein sequence ID" value="OLZ63434.1"/>
    <property type="molecule type" value="Genomic_DNA"/>
</dbReference>
<comment type="caution">
    <text evidence="3">The sequence shown here is derived from an EMBL/GenBank/DDBJ whole genome shotgun (WGS) entry which is preliminary data.</text>
</comment>
<proteinExistence type="predicted"/>
<dbReference type="Pfam" id="PF00550">
    <property type="entry name" value="PP-binding"/>
    <property type="match status" value="1"/>
</dbReference>
<feature type="compositionally biased region" description="Basic and acidic residues" evidence="1">
    <location>
        <begin position="80"/>
        <end position="93"/>
    </location>
</feature>
<dbReference type="InterPro" id="IPR009081">
    <property type="entry name" value="PP-bd_ACP"/>
</dbReference>
<evidence type="ECO:0000256" key="1">
    <source>
        <dbReference type="SAM" id="MobiDB-lite"/>
    </source>
</evidence>
<dbReference type="RefSeq" id="WP_076045207.1">
    <property type="nucleotide sequence ID" value="NZ_MQUR01000049.1"/>
</dbReference>
<protein>
    <recommendedName>
        <fullName evidence="2">Carrier domain-containing protein</fullName>
    </recommendedName>
</protein>
<dbReference type="Proteomes" id="UP000187151">
    <property type="component" value="Unassembled WGS sequence"/>
</dbReference>
<feature type="region of interest" description="Disordered" evidence="1">
    <location>
        <begin position="80"/>
        <end position="103"/>
    </location>
</feature>
<evidence type="ECO:0000313" key="3">
    <source>
        <dbReference type="EMBL" id="OLZ63434.1"/>
    </source>
</evidence>
<feature type="domain" description="Carrier" evidence="2">
    <location>
        <begin position="3"/>
        <end position="80"/>
    </location>
</feature>
<sequence length="103" mass="11321">MTDSFTTPLSYIQNYLAAAHDLPLADLSGTRTFESLDLDSIAQVEMFVTISDHYRIHLDDSLASADMTLSQTAEMVEQALRERPATSHRDSAAETHAPAAVRP</sequence>
<keyword evidence="4" id="KW-1185">Reference proteome</keyword>
<organism evidence="3 4">
    <name type="scientific">Streptomyces amritsarensis</name>
    <dbReference type="NCBI Taxonomy" id="681158"/>
    <lineage>
        <taxon>Bacteria</taxon>
        <taxon>Bacillati</taxon>
        <taxon>Actinomycetota</taxon>
        <taxon>Actinomycetes</taxon>
        <taxon>Kitasatosporales</taxon>
        <taxon>Streptomycetaceae</taxon>
        <taxon>Streptomyces</taxon>
    </lineage>
</organism>
<accession>A0ABX3FZV1</accession>
<reference evidence="3 4" key="1">
    <citation type="submission" date="2016-01" db="EMBL/GenBank/DDBJ databases">
        <title>Streptomyces amritsarensis strain MTCC 11845 genome sequencing and assembly.</title>
        <authorList>
            <person name="Sharma D."/>
            <person name="Nair G.R."/>
            <person name="Kaur G."/>
            <person name="Manhas R.K."/>
            <person name="Mayilraj S."/>
        </authorList>
    </citation>
    <scope>NUCLEOTIDE SEQUENCE [LARGE SCALE GENOMIC DNA]</scope>
    <source>
        <strain evidence="3 4">MTCC 11845</strain>
    </source>
</reference>
<name>A0ABX3FZV1_9ACTN</name>
<evidence type="ECO:0000259" key="2">
    <source>
        <dbReference type="PROSITE" id="PS50075"/>
    </source>
</evidence>